<sequence length="121" mass="13419">MALPPPERVGTQIAMTRSVGYAAFGRHERDLDVLDVIFDSWVDAPGHEDRRQLRFAGHGITLDVDVQGQAELTVELRVTPCGPVQVESRGADGPGDTRLVSFLLQWPNSTQRPVRTAWIML</sequence>
<proteinExistence type="predicted"/>
<gene>
    <name evidence="1" type="ORF">GCM10009745_27830</name>
</gene>
<evidence type="ECO:0000313" key="2">
    <source>
        <dbReference type="Proteomes" id="UP001500280"/>
    </source>
</evidence>
<dbReference type="Proteomes" id="UP001500280">
    <property type="component" value="Unassembled WGS sequence"/>
</dbReference>
<accession>A0ABN2H565</accession>
<name>A0ABN2H565_9ACTN</name>
<dbReference type="EMBL" id="BAAANF010000009">
    <property type="protein sequence ID" value="GAA1682026.1"/>
    <property type="molecule type" value="Genomic_DNA"/>
</dbReference>
<protein>
    <submittedName>
        <fullName evidence="1">Uncharacterized protein</fullName>
    </submittedName>
</protein>
<reference evidence="1 2" key="1">
    <citation type="journal article" date="2019" name="Int. J. Syst. Evol. Microbiol.">
        <title>The Global Catalogue of Microorganisms (GCM) 10K type strain sequencing project: providing services to taxonomists for standard genome sequencing and annotation.</title>
        <authorList>
            <consortium name="The Broad Institute Genomics Platform"/>
            <consortium name="The Broad Institute Genome Sequencing Center for Infectious Disease"/>
            <person name="Wu L."/>
            <person name="Ma J."/>
        </authorList>
    </citation>
    <scope>NUCLEOTIDE SEQUENCE [LARGE SCALE GENOMIC DNA]</scope>
    <source>
        <strain evidence="1 2">JCM 14307</strain>
    </source>
</reference>
<keyword evidence="2" id="KW-1185">Reference proteome</keyword>
<organism evidence="1 2">
    <name type="scientific">Kribbella yunnanensis</name>
    <dbReference type="NCBI Taxonomy" id="190194"/>
    <lineage>
        <taxon>Bacteria</taxon>
        <taxon>Bacillati</taxon>
        <taxon>Actinomycetota</taxon>
        <taxon>Actinomycetes</taxon>
        <taxon>Propionibacteriales</taxon>
        <taxon>Kribbellaceae</taxon>
        <taxon>Kribbella</taxon>
    </lineage>
</organism>
<comment type="caution">
    <text evidence="1">The sequence shown here is derived from an EMBL/GenBank/DDBJ whole genome shotgun (WGS) entry which is preliminary data.</text>
</comment>
<evidence type="ECO:0000313" key="1">
    <source>
        <dbReference type="EMBL" id="GAA1682026.1"/>
    </source>
</evidence>